<comment type="caution">
    <text evidence="2">The sequence shown here is derived from an EMBL/GenBank/DDBJ whole genome shotgun (WGS) entry which is preliminary data.</text>
</comment>
<proteinExistence type="predicted"/>
<name>K9HEN8_9PROT</name>
<feature type="chain" id="PRO_5003930054" description="Secreted protein" evidence="1">
    <location>
        <begin position="26"/>
        <end position="130"/>
    </location>
</feature>
<protein>
    <recommendedName>
        <fullName evidence="4">Secreted protein</fullName>
    </recommendedName>
</protein>
<organism evidence="2 3">
    <name type="scientific">Caenispirillum salinarum AK4</name>
    <dbReference type="NCBI Taxonomy" id="1238182"/>
    <lineage>
        <taxon>Bacteria</taxon>
        <taxon>Pseudomonadati</taxon>
        <taxon>Pseudomonadota</taxon>
        <taxon>Alphaproteobacteria</taxon>
        <taxon>Rhodospirillales</taxon>
        <taxon>Novispirillaceae</taxon>
        <taxon>Caenispirillum</taxon>
    </lineage>
</organism>
<dbReference type="Proteomes" id="UP000009881">
    <property type="component" value="Unassembled WGS sequence"/>
</dbReference>
<evidence type="ECO:0008006" key="4">
    <source>
        <dbReference type="Google" id="ProtNLM"/>
    </source>
</evidence>
<keyword evidence="3" id="KW-1185">Reference proteome</keyword>
<evidence type="ECO:0000313" key="2">
    <source>
        <dbReference type="EMBL" id="EKV27121.1"/>
    </source>
</evidence>
<reference evidence="2 3" key="1">
    <citation type="journal article" date="2013" name="Genome Announc.">
        <title>Draft Genome Sequence of an Alphaproteobacterium, Caenispirillum salinarum AK4(T), Isolated from a Solar Saltern.</title>
        <authorList>
            <person name="Khatri I."/>
            <person name="Singh A."/>
            <person name="Korpole S."/>
            <person name="Pinnaka A.K."/>
            <person name="Subramanian S."/>
        </authorList>
    </citation>
    <scope>NUCLEOTIDE SEQUENCE [LARGE SCALE GENOMIC DNA]</scope>
    <source>
        <strain evidence="2 3">AK4</strain>
    </source>
</reference>
<evidence type="ECO:0000313" key="3">
    <source>
        <dbReference type="Proteomes" id="UP000009881"/>
    </source>
</evidence>
<gene>
    <name evidence="2" type="ORF">C882_2050</name>
</gene>
<dbReference type="RefSeq" id="WP_009542446.1">
    <property type="nucleotide sequence ID" value="NZ_ANHY01000021.1"/>
</dbReference>
<evidence type="ECO:0000256" key="1">
    <source>
        <dbReference type="SAM" id="SignalP"/>
    </source>
</evidence>
<keyword evidence="1" id="KW-0732">Signal</keyword>
<accession>K9HEN8</accession>
<dbReference type="EMBL" id="ANHY01000021">
    <property type="protein sequence ID" value="EKV27121.1"/>
    <property type="molecule type" value="Genomic_DNA"/>
</dbReference>
<dbReference type="AlphaFoldDB" id="K9HEN8"/>
<feature type="signal peptide" evidence="1">
    <location>
        <begin position="1"/>
        <end position="25"/>
    </location>
</feature>
<sequence length="130" mass="13978">MMLRSIAAAALAGALLVPAAPPAIAQVGGESALTHETAPLDNPSHLDLQKALIAWLRCTDATPEKVDLERIQMRLLQTVEVPKSESEALAELEAAAREMGEVVAEDGCDSPRVERHIALFDTYLRPALEQ</sequence>